<dbReference type="STRING" id="1314790.A0A1Y1X0E5"/>
<dbReference type="Proteomes" id="UP000193498">
    <property type="component" value="Unassembled WGS sequence"/>
</dbReference>
<organism evidence="3 4">
    <name type="scientific">Basidiobolus meristosporus CBS 931.73</name>
    <dbReference type="NCBI Taxonomy" id="1314790"/>
    <lineage>
        <taxon>Eukaryota</taxon>
        <taxon>Fungi</taxon>
        <taxon>Fungi incertae sedis</taxon>
        <taxon>Zoopagomycota</taxon>
        <taxon>Entomophthoromycotina</taxon>
        <taxon>Basidiobolomycetes</taxon>
        <taxon>Basidiobolales</taxon>
        <taxon>Basidiobolaceae</taxon>
        <taxon>Basidiobolus</taxon>
    </lineage>
</organism>
<evidence type="ECO:0000313" key="4">
    <source>
        <dbReference type="Proteomes" id="UP000193498"/>
    </source>
</evidence>
<feature type="transmembrane region" description="Helical" evidence="1">
    <location>
        <begin position="239"/>
        <end position="260"/>
    </location>
</feature>
<dbReference type="EMBL" id="MCFE01000789">
    <property type="protein sequence ID" value="ORX79250.1"/>
    <property type="molecule type" value="Genomic_DNA"/>
</dbReference>
<evidence type="ECO:0000313" key="3">
    <source>
        <dbReference type="EMBL" id="ORX79250.1"/>
    </source>
</evidence>
<evidence type="ECO:0000259" key="2">
    <source>
        <dbReference type="Pfam" id="PF16401"/>
    </source>
</evidence>
<feature type="transmembrane region" description="Helical" evidence="1">
    <location>
        <begin position="308"/>
        <end position="330"/>
    </location>
</feature>
<feature type="transmembrane region" description="Helical" evidence="1">
    <location>
        <begin position="82"/>
        <end position="101"/>
    </location>
</feature>
<proteinExistence type="predicted"/>
<feature type="transmembrane region" description="Helical" evidence="1">
    <location>
        <begin position="113"/>
        <end position="132"/>
    </location>
</feature>
<feature type="transmembrane region" description="Helical" evidence="1">
    <location>
        <begin position="144"/>
        <end position="163"/>
    </location>
</feature>
<feature type="transmembrane region" description="Helical" evidence="1">
    <location>
        <begin position="41"/>
        <end position="62"/>
    </location>
</feature>
<dbReference type="Pfam" id="PF16401">
    <property type="entry name" value="DUF5009"/>
    <property type="match status" value="1"/>
</dbReference>
<dbReference type="OrthoDB" id="2149840at2759"/>
<comment type="caution">
    <text evidence="3">The sequence shown here is derived from an EMBL/GenBank/DDBJ whole genome shotgun (WGS) entry which is preliminary data.</text>
</comment>
<protein>
    <recommendedName>
        <fullName evidence="2">DUF5009 domain-containing protein</fullName>
    </recommendedName>
</protein>
<feature type="transmembrane region" description="Helical" evidence="1">
    <location>
        <begin position="272"/>
        <end position="293"/>
    </location>
</feature>
<accession>A0A1Y1X0E5</accession>
<dbReference type="AlphaFoldDB" id="A0A1Y1X0E5"/>
<gene>
    <name evidence="3" type="ORF">K493DRAFT_342719</name>
</gene>
<evidence type="ECO:0000256" key="1">
    <source>
        <dbReference type="SAM" id="Phobius"/>
    </source>
</evidence>
<dbReference type="PANTHER" id="PTHR31061">
    <property type="entry name" value="LD22376P"/>
    <property type="match status" value="1"/>
</dbReference>
<keyword evidence="4" id="KW-1185">Reference proteome</keyword>
<dbReference type="PANTHER" id="PTHR31061:SF24">
    <property type="entry name" value="LD22376P"/>
    <property type="match status" value="1"/>
</dbReference>
<keyword evidence="1" id="KW-1133">Transmembrane helix</keyword>
<keyword evidence="1" id="KW-0472">Membrane</keyword>
<dbReference type="InterPro" id="IPR032176">
    <property type="entry name" value="DUF5009"/>
</dbReference>
<dbReference type="InParanoid" id="A0A1Y1X0E5"/>
<feature type="transmembrane region" description="Helical" evidence="1">
    <location>
        <begin position="175"/>
        <end position="197"/>
    </location>
</feature>
<feature type="transmembrane region" description="Helical" evidence="1">
    <location>
        <begin position="404"/>
        <end position="425"/>
    </location>
</feature>
<name>A0A1Y1X0E5_9FUNG</name>
<keyword evidence="1" id="KW-0812">Transmembrane</keyword>
<reference evidence="3 4" key="1">
    <citation type="submission" date="2016-07" db="EMBL/GenBank/DDBJ databases">
        <title>Pervasive Adenine N6-methylation of Active Genes in Fungi.</title>
        <authorList>
            <consortium name="DOE Joint Genome Institute"/>
            <person name="Mondo S.J."/>
            <person name="Dannebaum R.O."/>
            <person name="Kuo R.C."/>
            <person name="Labutti K."/>
            <person name="Haridas S."/>
            <person name="Kuo A."/>
            <person name="Salamov A."/>
            <person name="Ahrendt S.R."/>
            <person name="Lipzen A."/>
            <person name="Sullivan W."/>
            <person name="Andreopoulos W.B."/>
            <person name="Clum A."/>
            <person name="Lindquist E."/>
            <person name="Daum C."/>
            <person name="Ramamoorthy G.K."/>
            <person name="Gryganskyi A."/>
            <person name="Culley D."/>
            <person name="Magnuson J.K."/>
            <person name="James T.Y."/>
            <person name="O'Malley M.A."/>
            <person name="Stajich J.E."/>
            <person name="Spatafora J.W."/>
            <person name="Visel A."/>
            <person name="Grigoriev I.V."/>
        </authorList>
    </citation>
    <scope>NUCLEOTIDE SEQUENCE [LARGE SCALE GENOMIC DNA]</scope>
    <source>
        <strain evidence="3 4">CBS 931.73</strain>
    </source>
</reference>
<sequence length="434" mass="49021">MNAEKPESRTVAEGGCTNPALKTQDTEITISQTDRLKQHRLASLDVSRGLTIMLMILVNYQVEPYIQLEHPEWFGFSLADSVFPNFVFIMGLAIPLAMSSGRKPAGWRLWLQVLKRFVLIFLIGVWVNTFPFNSPDLSRSWRPLGVLQRLAVCYLVCSVAFILCSGKPRRSWQYWYLRVGFPLSAFVLWLALTYGIYVPFEGCGRGMLTPECSAEGFVDSQILTAGHNYNQKLYDPEGVLSDITACITCWIGMMVGMNLVKRQAQLSETSYCYQKVAQLCLIAMSLLLVTYFLNAGIPISKVLWTPTFVLMAGALSLSTLAMFMYLVDILGLLNSGYNVLRGFFRMFVVVGKNPLFLYVLSENLASILTTIEVSSNAHYAQDGKVSLWGLLFQAVLASWLPTRFASLVWSLIWVFLIYVPIAFVLDWRGWYIRI</sequence>
<feature type="domain" description="DUF5009" evidence="2">
    <location>
        <begin position="56"/>
        <end position="126"/>
    </location>
</feature>